<dbReference type="FunFam" id="3.40.50.300:FF:000830">
    <property type="entry name" value="Endonuclease MutS2"/>
    <property type="match status" value="1"/>
</dbReference>
<evidence type="ECO:0000256" key="3">
    <source>
        <dbReference type="ARBA" id="ARBA00022741"/>
    </source>
</evidence>
<dbReference type="PIRSF" id="PIRSF005814">
    <property type="entry name" value="MutS_YshD"/>
    <property type="match status" value="1"/>
</dbReference>
<dbReference type="InterPro" id="IPR036187">
    <property type="entry name" value="DNA_mismatch_repair_MutS_sf"/>
</dbReference>
<proteinExistence type="inferred from homology"/>
<organism evidence="12 13">
    <name type="scientific">Streptococcus ferus</name>
    <dbReference type="NCBI Taxonomy" id="1345"/>
    <lineage>
        <taxon>Bacteria</taxon>
        <taxon>Bacillati</taxon>
        <taxon>Bacillota</taxon>
        <taxon>Bacilli</taxon>
        <taxon>Lactobacillales</taxon>
        <taxon>Streptococcaceae</taxon>
        <taxon>Streptococcus</taxon>
    </lineage>
</organism>
<dbReference type="PANTHER" id="PTHR48466:SF2">
    <property type="entry name" value="OS10G0509000 PROTEIN"/>
    <property type="match status" value="1"/>
</dbReference>
<dbReference type="EC" id="3.1.-.-" evidence="9"/>
<dbReference type="PANTHER" id="PTHR48466">
    <property type="entry name" value="OS10G0509000 PROTEIN-RELATED"/>
    <property type="match status" value="1"/>
</dbReference>
<evidence type="ECO:0000313" key="13">
    <source>
        <dbReference type="Proteomes" id="UP000249495"/>
    </source>
</evidence>
<dbReference type="Gene3D" id="3.30.1370.110">
    <property type="match status" value="1"/>
</dbReference>
<dbReference type="EC" id="3.6.4.-" evidence="9"/>
<dbReference type="InterPro" id="IPR005747">
    <property type="entry name" value="MutS2"/>
</dbReference>
<evidence type="ECO:0000256" key="8">
    <source>
        <dbReference type="ARBA" id="ARBA00023125"/>
    </source>
</evidence>
<name>A0A2X3VTI8_9STRE</name>
<dbReference type="PROSITE" id="PS50828">
    <property type="entry name" value="SMR"/>
    <property type="match status" value="1"/>
</dbReference>
<dbReference type="OrthoDB" id="9808166at2"/>
<dbReference type="NCBIfam" id="TIGR01069">
    <property type="entry name" value="mutS2"/>
    <property type="match status" value="1"/>
</dbReference>
<evidence type="ECO:0000256" key="4">
    <source>
        <dbReference type="ARBA" id="ARBA00022759"/>
    </source>
</evidence>
<keyword evidence="4 9" id="KW-0255">Endonuclease</keyword>
<dbReference type="GO" id="GO:0005524">
    <property type="term" value="F:ATP binding"/>
    <property type="evidence" value="ECO:0007669"/>
    <property type="project" value="UniProtKB-UniRule"/>
</dbReference>
<dbReference type="GO" id="GO:0019843">
    <property type="term" value="F:rRNA binding"/>
    <property type="evidence" value="ECO:0007669"/>
    <property type="project" value="UniProtKB-UniRule"/>
</dbReference>
<dbReference type="HAMAP" id="MF_00092">
    <property type="entry name" value="MutS2"/>
    <property type="match status" value="1"/>
</dbReference>
<dbReference type="SUPFAM" id="SSF52540">
    <property type="entry name" value="P-loop containing nucleoside triphosphate hydrolases"/>
    <property type="match status" value="1"/>
</dbReference>
<evidence type="ECO:0000256" key="9">
    <source>
        <dbReference type="HAMAP-Rule" id="MF_00092"/>
    </source>
</evidence>
<dbReference type="InterPro" id="IPR045076">
    <property type="entry name" value="MutS"/>
</dbReference>
<comment type="function">
    <text evidence="9">Acts as a ribosome collision sensor, splitting the ribosome into its 2 subunits. Detects stalled/collided 70S ribosomes which it binds and splits by an ATP-hydrolysis driven conformational change. Acts upstream of the ribosome quality control system (RQC), a ribosome-associated complex that mediates the extraction of incompletely synthesized nascent chains from stalled ribosomes and their subsequent degradation. Probably generates substrates for RQC.</text>
</comment>
<dbReference type="GO" id="GO:0045910">
    <property type="term" value="P:negative regulation of DNA recombination"/>
    <property type="evidence" value="ECO:0007669"/>
    <property type="project" value="InterPro"/>
</dbReference>
<reference evidence="12 13" key="1">
    <citation type="submission" date="2018-06" db="EMBL/GenBank/DDBJ databases">
        <authorList>
            <consortium name="Pathogen Informatics"/>
            <person name="Doyle S."/>
        </authorList>
    </citation>
    <scope>NUCLEOTIDE SEQUENCE [LARGE SCALE GENOMIC DNA]</scope>
    <source>
        <strain evidence="12 13">NCTC12278</strain>
    </source>
</reference>
<dbReference type="GO" id="GO:0043023">
    <property type="term" value="F:ribosomal large subunit binding"/>
    <property type="evidence" value="ECO:0007669"/>
    <property type="project" value="UniProtKB-UniRule"/>
</dbReference>
<dbReference type="InterPro" id="IPR000432">
    <property type="entry name" value="DNA_mismatch_repair_MutS_C"/>
</dbReference>
<comment type="similarity">
    <text evidence="9">Belongs to the DNA mismatch repair MutS family. MutS2 subfamily.</text>
</comment>
<sequence>MNTKILEHLEFAKVKGQFQAYLQTSQGRQELDQLEPQADKAKMEKAFAEVADIGQIFEEYGHFSIGSTQDISESLRRLELDADLNMEELLGLKRILQVSSELQRFYEGLENVTVAHLTPLFDKLESFPNIQGSLQAVNDKGYIEDFASPALAKIRRQIQRNQDQIRQILQDFLKNKGDLLTEHLIASRNGRSVLPVKNSYRHRFSGVVHDISSSGTTIYIEPRAVVNLNEELTQAQADERHEISQLLKELSDMIRPYSHSIRNNAWIIGHMDLVRAKYLYTVDRGASLPQVSNQGELHLLNVRHPLLENPVANDLHFGQDLTVIVITGPNTGGKTIMLKTLGLAQLMAQSGLPILADKGSQVAVFTEIFADIGDEQSIEQSLSTFSSHMTQIVDILASADSQSLVLFDELGAGTDPQEGAALAMGILEHLRLSQIKTLATTHYPELKAYGIENRFVENASMEFDAVTLSPTYHFMQGVPGRSNAFEIARRLGLSELIVSEAESLMDTDTDVNRIIEELEGQTQESRRRLDNIKEVEQENLKFNRALKKLYNEFSHAKNKELDKAHQEAQDIVDKALTESGRILKTLHEKAQLKPHEVIEAKADLKKLAPQPDLSKNKVLKKAKKKRAPKVGDDIIVISYGQKGTLTSQLKDGRWEAQVGLIKMTLKESEFNLVKADQTSQTSKKRVQVVRKTARKAAKARLDLRGKRYEEAMQELDEFMDQALLNNMAQVDIIHGIGTGVIREGVTKYLSRNKHVKTFGYAPQNAGGSGATIVTLK</sequence>
<dbReference type="PROSITE" id="PS00486">
    <property type="entry name" value="DNA_MISMATCH_REPAIR_2"/>
    <property type="match status" value="1"/>
</dbReference>
<evidence type="ECO:0000259" key="11">
    <source>
        <dbReference type="PROSITE" id="PS50828"/>
    </source>
</evidence>
<keyword evidence="6 9" id="KW-0067">ATP-binding</keyword>
<feature type="binding site" evidence="9">
    <location>
        <begin position="328"/>
        <end position="335"/>
    </location>
    <ligand>
        <name>ATP</name>
        <dbReference type="ChEBI" id="CHEBI:30616"/>
    </ligand>
</feature>
<dbReference type="STRING" id="1123303.GCA_000372425_01362"/>
<dbReference type="GO" id="GO:0072344">
    <property type="term" value="P:rescue of stalled ribosome"/>
    <property type="evidence" value="ECO:0007669"/>
    <property type="project" value="UniProtKB-UniRule"/>
</dbReference>
<dbReference type="Pfam" id="PF01713">
    <property type="entry name" value="Smr"/>
    <property type="match status" value="1"/>
</dbReference>
<keyword evidence="7 9" id="KW-0694">RNA-binding</keyword>
<dbReference type="InterPro" id="IPR002625">
    <property type="entry name" value="Smr_dom"/>
</dbReference>
<dbReference type="SMART" id="SM00463">
    <property type="entry name" value="SMR"/>
    <property type="match status" value="1"/>
</dbReference>
<comment type="function">
    <text evidence="9">Endonuclease that is involved in the suppression of homologous recombination and thus may have a key role in the control of bacterial genetic diversity.</text>
</comment>
<dbReference type="Gene3D" id="1.10.1420.10">
    <property type="match status" value="2"/>
</dbReference>
<dbReference type="AlphaFoldDB" id="A0A2X3VTI8"/>
<dbReference type="GO" id="GO:0030983">
    <property type="term" value="F:mismatched DNA binding"/>
    <property type="evidence" value="ECO:0007669"/>
    <property type="project" value="InterPro"/>
</dbReference>
<evidence type="ECO:0000313" key="12">
    <source>
        <dbReference type="EMBL" id="SQF41045.1"/>
    </source>
</evidence>
<feature type="domain" description="Smr" evidence="11">
    <location>
        <begin position="701"/>
        <end position="776"/>
    </location>
</feature>
<dbReference type="Gene3D" id="3.40.50.300">
    <property type="entry name" value="P-loop containing nucleotide triphosphate hydrolases"/>
    <property type="match status" value="1"/>
</dbReference>
<protein>
    <recommendedName>
        <fullName evidence="9">Endonuclease MutS2</fullName>
        <ecNumber evidence="9">3.1.-.-</ecNumber>
    </recommendedName>
    <alternativeName>
        <fullName evidence="9">Ribosome-associated protein quality control-upstream factor</fullName>
        <shortName evidence="9">RQC-upstream factor</shortName>
        <shortName evidence="9">RqcU</shortName>
        <ecNumber evidence="9">3.6.4.-</ecNumber>
    </alternativeName>
</protein>
<keyword evidence="10" id="KW-0175">Coiled coil</keyword>
<dbReference type="InterPro" id="IPR007696">
    <property type="entry name" value="DNA_mismatch_repair_MutS_core"/>
</dbReference>
<dbReference type="Pfam" id="PF00488">
    <property type="entry name" value="MutS_V"/>
    <property type="match status" value="1"/>
</dbReference>
<feature type="coiled-coil region" evidence="10">
    <location>
        <begin position="515"/>
        <end position="578"/>
    </location>
</feature>
<keyword evidence="8 9" id="KW-0238">DNA-binding</keyword>
<gene>
    <name evidence="9 12" type="primary">mutS2</name>
    <name evidence="9" type="synonym">rqcU</name>
    <name evidence="12" type="ORF">NCTC12278_01641</name>
</gene>
<dbReference type="InterPro" id="IPR027417">
    <property type="entry name" value="P-loop_NTPase"/>
</dbReference>
<keyword evidence="3 9" id="KW-0547">Nucleotide-binding</keyword>
<dbReference type="SUPFAM" id="SSF160443">
    <property type="entry name" value="SMR domain-like"/>
    <property type="match status" value="1"/>
</dbReference>
<dbReference type="GO" id="GO:0006298">
    <property type="term" value="P:mismatch repair"/>
    <property type="evidence" value="ECO:0007669"/>
    <property type="project" value="InterPro"/>
</dbReference>
<evidence type="ECO:0000256" key="7">
    <source>
        <dbReference type="ARBA" id="ARBA00022884"/>
    </source>
</evidence>
<evidence type="ECO:0000256" key="5">
    <source>
        <dbReference type="ARBA" id="ARBA00022801"/>
    </source>
</evidence>
<dbReference type="SUPFAM" id="SSF48334">
    <property type="entry name" value="DNA repair protein MutS, domain III"/>
    <property type="match status" value="1"/>
</dbReference>
<dbReference type="Proteomes" id="UP000249495">
    <property type="component" value="Chromosome 1"/>
</dbReference>
<dbReference type="GO" id="GO:0016887">
    <property type="term" value="F:ATP hydrolysis activity"/>
    <property type="evidence" value="ECO:0007669"/>
    <property type="project" value="InterPro"/>
</dbReference>
<dbReference type="GO" id="GO:0004519">
    <property type="term" value="F:endonuclease activity"/>
    <property type="evidence" value="ECO:0007669"/>
    <property type="project" value="UniProtKB-UniRule"/>
</dbReference>
<accession>A0A2X3VTI8</accession>
<dbReference type="InterPro" id="IPR046893">
    <property type="entry name" value="MSSS"/>
</dbReference>
<dbReference type="InterPro" id="IPR036063">
    <property type="entry name" value="Smr_dom_sf"/>
</dbReference>
<comment type="subunit">
    <text evidence="9">Homodimer. Binds to stalled ribosomes, contacting rRNA.</text>
</comment>
<evidence type="ECO:0000256" key="10">
    <source>
        <dbReference type="SAM" id="Coils"/>
    </source>
</evidence>
<dbReference type="SMART" id="SM00534">
    <property type="entry name" value="MUTSac"/>
    <property type="match status" value="1"/>
</dbReference>
<keyword evidence="5 9" id="KW-0378">Hydrolase</keyword>
<dbReference type="KEGG" id="sfer:NCTC12278_01641"/>
<keyword evidence="1 9" id="KW-0540">Nuclease</keyword>
<dbReference type="EMBL" id="LS483343">
    <property type="protein sequence ID" value="SQF41045.1"/>
    <property type="molecule type" value="Genomic_DNA"/>
</dbReference>
<evidence type="ECO:0000256" key="2">
    <source>
        <dbReference type="ARBA" id="ARBA00022730"/>
    </source>
</evidence>
<keyword evidence="13" id="KW-1185">Reference proteome</keyword>
<evidence type="ECO:0000256" key="6">
    <source>
        <dbReference type="ARBA" id="ARBA00022840"/>
    </source>
</evidence>
<dbReference type="Pfam" id="PF20297">
    <property type="entry name" value="MSSS"/>
    <property type="match status" value="1"/>
</dbReference>
<dbReference type="GO" id="GO:0140664">
    <property type="term" value="F:ATP-dependent DNA damage sensor activity"/>
    <property type="evidence" value="ECO:0007669"/>
    <property type="project" value="InterPro"/>
</dbReference>
<dbReference type="SMART" id="SM00533">
    <property type="entry name" value="MUTSd"/>
    <property type="match status" value="1"/>
</dbReference>
<dbReference type="RefSeq" id="WP_018030684.1">
    <property type="nucleotide sequence ID" value="NZ_LS483343.1"/>
</dbReference>
<keyword evidence="2 9" id="KW-0699">rRNA-binding</keyword>
<evidence type="ECO:0000256" key="1">
    <source>
        <dbReference type="ARBA" id="ARBA00022722"/>
    </source>
</evidence>